<dbReference type="GO" id="GO:0005811">
    <property type="term" value="C:lipid droplet"/>
    <property type="evidence" value="ECO:0007669"/>
    <property type="project" value="TreeGrafter"/>
</dbReference>
<evidence type="ECO:0000256" key="6">
    <source>
        <dbReference type="ARBA" id="ARBA00023593"/>
    </source>
</evidence>
<keyword evidence="1" id="KW-0444">Lipid biosynthesis</keyword>
<evidence type="ECO:0000256" key="4">
    <source>
        <dbReference type="ARBA" id="ARBA00023002"/>
    </source>
</evidence>
<dbReference type="PANTHER" id="PTHR43647">
    <property type="entry name" value="DEHYDROGENASE"/>
    <property type="match status" value="1"/>
</dbReference>
<dbReference type="Proteomes" id="UP001149165">
    <property type="component" value="Unassembled WGS sequence"/>
</dbReference>
<reference evidence="7" key="1">
    <citation type="submission" date="2022-11" db="EMBL/GenBank/DDBJ databases">
        <authorList>
            <person name="Petersen C."/>
        </authorList>
    </citation>
    <scope>NUCLEOTIDE SEQUENCE</scope>
    <source>
        <strain evidence="7">IBT 30069</strain>
    </source>
</reference>
<gene>
    <name evidence="7" type="ORF">N7456_004635</name>
</gene>
<dbReference type="GO" id="GO:0000253">
    <property type="term" value="F:3-beta-hydroxysteroid 3-dehydrogenase (NADP+) activity"/>
    <property type="evidence" value="ECO:0007669"/>
    <property type="project" value="TreeGrafter"/>
</dbReference>
<evidence type="ECO:0008006" key="9">
    <source>
        <dbReference type="Google" id="ProtNLM"/>
    </source>
</evidence>
<keyword evidence="4" id="KW-0560">Oxidoreductase</keyword>
<organism evidence="7 8">
    <name type="scientific">Penicillium angulare</name>
    <dbReference type="NCBI Taxonomy" id="116970"/>
    <lineage>
        <taxon>Eukaryota</taxon>
        <taxon>Fungi</taxon>
        <taxon>Dikarya</taxon>
        <taxon>Ascomycota</taxon>
        <taxon>Pezizomycotina</taxon>
        <taxon>Eurotiomycetes</taxon>
        <taxon>Eurotiomycetidae</taxon>
        <taxon>Eurotiales</taxon>
        <taxon>Aspergillaceae</taxon>
        <taxon>Penicillium</taxon>
    </lineage>
</organism>
<evidence type="ECO:0000256" key="1">
    <source>
        <dbReference type="ARBA" id="ARBA00022516"/>
    </source>
</evidence>
<evidence type="ECO:0000256" key="5">
    <source>
        <dbReference type="ARBA" id="ARBA00023098"/>
    </source>
</evidence>
<dbReference type="SUPFAM" id="SSF51735">
    <property type="entry name" value="NAD(P)-binding Rossmann-fold domains"/>
    <property type="match status" value="1"/>
</dbReference>
<dbReference type="Gene3D" id="3.40.50.720">
    <property type="entry name" value="NAD(P)-binding Rossmann-like Domain"/>
    <property type="match status" value="1"/>
</dbReference>
<dbReference type="PANTHER" id="PTHR43647:SF1">
    <property type="entry name" value="3-KETO-STEROID REDUCTASE ERG27"/>
    <property type="match status" value="1"/>
</dbReference>
<evidence type="ECO:0000256" key="3">
    <source>
        <dbReference type="ARBA" id="ARBA00022955"/>
    </source>
</evidence>
<keyword evidence="3" id="KW-0752">Steroid biosynthesis</keyword>
<dbReference type="OrthoDB" id="9989144at2759"/>
<sequence length="446" mass="48075">MAEKGFSQSPEDKHVLVTGANSGLGFSICCRLADDFLRSNASPATLSIIFTTRSARKAQDTTRRLEAHLRRTSSPADISRVRFLPESVDLGSLLSVRACSRKITATYPKLDAIILNAGLGGWSGIDWPTAIWGVCTDLLHQVTWPNYKVAPIGVLADNQTANAPVPQSEPALGSVFCANVFGHYMLAHNVAPLLKRAAGPSGPGRVIWVTSIEATLKFYDVNDIQGLKSATPYESSKQLTDLLALTADAPGSAPWAVDSFFASEEDGAGQLVEDDAVYVATSTPTMHLAHPGICATSIVPLALPLIWAMMIAFYGARWLGSPWHTMDTYLAAITPVSLALSSNAQLDDAEAPYRRAGGGRPKWGSGTTRGGAEKIFCTETAGWGYGGVVGTPVVKADELRRRKRGATDLTAEQKENFLELGRQSWKQMEELRIKWDAILDEAEQAQ</sequence>
<comment type="caution">
    <text evidence="7">The sequence shown here is derived from an EMBL/GenBank/DDBJ whole genome shotgun (WGS) entry which is preliminary data.</text>
</comment>
<dbReference type="InterPro" id="IPR051593">
    <property type="entry name" value="Ergosterol_Biosynth_ERG27"/>
</dbReference>
<keyword evidence="5" id="KW-0443">Lipid metabolism</keyword>
<comment type="similarity">
    <text evidence="6">Belongs to the short-chain dehydrogenases/reductases (SDR) family. ERG27 subfamily.</text>
</comment>
<accession>A0A9W9FXS6</accession>
<dbReference type="GO" id="GO:0005789">
    <property type="term" value="C:endoplasmic reticulum membrane"/>
    <property type="evidence" value="ECO:0007669"/>
    <property type="project" value="TreeGrafter"/>
</dbReference>
<evidence type="ECO:0000313" key="8">
    <source>
        <dbReference type="Proteomes" id="UP001149165"/>
    </source>
</evidence>
<evidence type="ECO:0000256" key="2">
    <source>
        <dbReference type="ARBA" id="ARBA00022857"/>
    </source>
</evidence>
<dbReference type="EMBL" id="JAPQKH010000003">
    <property type="protein sequence ID" value="KAJ5107960.1"/>
    <property type="molecule type" value="Genomic_DNA"/>
</dbReference>
<protein>
    <recommendedName>
        <fullName evidence="9">3-keto-steroid reductase</fullName>
    </recommendedName>
</protein>
<keyword evidence="8" id="KW-1185">Reference proteome</keyword>
<dbReference type="GO" id="GO:0005741">
    <property type="term" value="C:mitochondrial outer membrane"/>
    <property type="evidence" value="ECO:0007669"/>
    <property type="project" value="TreeGrafter"/>
</dbReference>
<name>A0A9W9FXS6_9EURO</name>
<dbReference type="InterPro" id="IPR036291">
    <property type="entry name" value="NAD(P)-bd_dom_sf"/>
</dbReference>
<keyword evidence="2" id="KW-0521">NADP</keyword>
<dbReference type="AlphaFoldDB" id="A0A9W9FXS6"/>
<dbReference type="GO" id="GO:0006696">
    <property type="term" value="P:ergosterol biosynthetic process"/>
    <property type="evidence" value="ECO:0007669"/>
    <property type="project" value="TreeGrafter"/>
</dbReference>
<evidence type="ECO:0000313" key="7">
    <source>
        <dbReference type="EMBL" id="KAJ5107960.1"/>
    </source>
</evidence>
<reference evidence="7" key="2">
    <citation type="journal article" date="2023" name="IMA Fungus">
        <title>Comparative genomic study of the Penicillium genus elucidates a diverse pangenome and 15 lateral gene transfer events.</title>
        <authorList>
            <person name="Petersen C."/>
            <person name="Sorensen T."/>
            <person name="Nielsen M.R."/>
            <person name="Sondergaard T.E."/>
            <person name="Sorensen J.L."/>
            <person name="Fitzpatrick D.A."/>
            <person name="Frisvad J.C."/>
            <person name="Nielsen K.L."/>
        </authorList>
    </citation>
    <scope>NUCLEOTIDE SEQUENCE</scope>
    <source>
        <strain evidence="7">IBT 30069</strain>
    </source>
</reference>
<proteinExistence type="inferred from homology"/>